<evidence type="ECO:0000313" key="7">
    <source>
        <dbReference type="EMBL" id="MFC3702307.1"/>
    </source>
</evidence>
<protein>
    <recommendedName>
        <fullName evidence="4">tRNA pseudouridine synthase A</fullName>
        <ecNumber evidence="4">5.4.99.12</ecNumber>
    </recommendedName>
    <alternativeName>
        <fullName evidence="4">tRNA pseudouridine(38-40) synthase</fullName>
    </alternativeName>
    <alternativeName>
        <fullName evidence="4">tRNA pseudouridylate synthase I</fullName>
    </alternativeName>
    <alternativeName>
        <fullName evidence="4">tRNA-uridine isomerase I</fullName>
    </alternativeName>
</protein>
<dbReference type="PANTHER" id="PTHR11142">
    <property type="entry name" value="PSEUDOURIDYLATE SYNTHASE"/>
    <property type="match status" value="1"/>
</dbReference>
<name>A0ABV7WTM4_9GAMM</name>
<dbReference type="Pfam" id="PF01416">
    <property type="entry name" value="PseudoU_synth_1"/>
    <property type="match status" value="2"/>
</dbReference>
<proteinExistence type="inferred from homology"/>
<dbReference type="CDD" id="cd02570">
    <property type="entry name" value="PseudoU_synth_EcTruA"/>
    <property type="match status" value="1"/>
</dbReference>
<dbReference type="InterPro" id="IPR020094">
    <property type="entry name" value="TruA/RsuA/RluB/E/F_N"/>
</dbReference>
<comment type="catalytic activity">
    <reaction evidence="4 5">
        <text>uridine(38/39/40) in tRNA = pseudouridine(38/39/40) in tRNA</text>
        <dbReference type="Rhea" id="RHEA:22376"/>
        <dbReference type="Rhea" id="RHEA-COMP:10085"/>
        <dbReference type="Rhea" id="RHEA-COMP:10087"/>
        <dbReference type="ChEBI" id="CHEBI:65314"/>
        <dbReference type="ChEBI" id="CHEBI:65315"/>
        <dbReference type="EC" id="5.4.99.12"/>
    </reaction>
</comment>
<dbReference type="EC" id="5.4.99.12" evidence="4"/>
<dbReference type="GO" id="GO:0160147">
    <property type="term" value="F:tRNA pseudouridine(38-40) synthase activity"/>
    <property type="evidence" value="ECO:0007669"/>
    <property type="project" value="UniProtKB-EC"/>
</dbReference>
<evidence type="ECO:0000256" key="3">
    <source>
        <dbReference type="ARBA" id="ARBA00023235"/>
    </source>
</evidence>
<dbReference type="InterPro" id="IPR020097">
    <property type="entry name" value="PsdUridine_synth_TruA_a/b_dom"/>
</dbReference>
<organism evidence="7 8">
    <name type="scientific">Reinekea marina</name>
    <dbReference type="NCBI Taxonomy" id="1310421"/>
    <lineage>
        <taxon>Bacteria</taxon>
        <taxon>Pseudomonadati</taxon>
        <taxon>Pseudomonadota</taxon>
        <taxon>Gammaproteobacteria</taxon>
        <taxon>Oceanospirillales</taxon>
        <taxon>Saccharospirillaceae</taxon>
        <taxon>Reinekea</taxon>
    </lineage>
</organism>
<dbReference type="HAMAP" id="MF_00171">
    <property type="entry name" value="TruA"/>
    <property type="match status" value="1"/>
</dbReference>
<reference evidence="8" key="1">
    <citation type="journal article" date="2019" name="Int. J. Syst. Evol. Microbiol.">
        <title>The Global Catalogue of Microorganisms (GCM) 10K type strain sequencing project: providing services to taxonomists for standard genome sequencing and annotation.</title>
        <authorList>
            <consortium name="The Broad Institute Genomics Platform"/>
            <consortium name="The Broad Institute Genome Sequencing Center for Infectious Disease"/>
            <person name="Wu L."/>
            <person name="Ma J."/>
        </authorList>
    </citation>
    <scope>NUCLEOTIDE SEQUENCE [LARGE SCALE GENOMIC DNA]</scope>
    <source>
        <strain evidence="8">CECT 8288</strain>
    </source>
</reference>
<feature type="active site" description="Nucleophile" evidence="4">
    <location>
        <position position="65"/>
    </location>
</feature>
<accession>A0ABV7WTM4</accession>
<comment type="subunit">
    <text evidence="4">Homodimer.</text>
</comment>
<dbReference type="RefSeq" id="WP_290281380.1">
    <property type="nucleotide sequence ID" value="NZ_JAUFQI010000001.1"/>
</dbReference>
<comment type="function">
    <text evidence="4">Formation of pseudouridine at positions 38, 39 and 40 in the anticodon stem and loop of transfer RNAs.</text>
</comment>
<feature type="domain" description="Pseudouridine synthase I TruA alpha/beta" evidence="6">
    <location>
        <begin position="18"/>
        <end position="116"/>
    </location>
</feature>
<dbReference type="Gene3D" id="3.30.70.580">
    <property type="entry name" value="Pseudouridine synthase I, catalytic domain, N-terminal subdomain"/>
    <property type="match status" value="1"/>
</dbReference>
<evidence type="ECO:0000313" key="8">
    <source>
        <dbReference type="Proteomes" id="UP001595710"/>
    </source>
</evidence>
<comment type="similarity">
    <text evidence="1 4 5">Belongs to the tRNA pseudouridine synthase TruA family.</text>
</comment>
<dbReference type="PIRSF" id="PIRSF001430">
    <property type="entry name" value="tRNA_psdUrid_synth"/>
    <property type="match status" value="1"/>
</dbReference>
<comment type="caution">
    <text evidence="4">Lacks conserved residue(s) required for the propagation of feature annotation.</text>
</comment>
<comment type="caution">
    <text evidence="7">The sequence shown here is derived from an EMBL/GenBank/DDBJ whole genome shotgun (WGS) entry which is preliminary data.</text>
</comment>
<keyword evidence="8" id="KW-1185">Reference proteome</keyword>
<keyword evidence="2 4" id="KW-0819">tRNA processing</keyword>
<evidence type="ECO:0000256" key="1">
    <source>
        <dbReference type="ARBA" id="ARBA00009375"/>
    </source>
</evidence>
<sequence length="286" mass="32202">MTEIFPFEDPSKTKRIVMAVEYKGRNYRGWQIQRTGVSTIQATLEKALSKIANQEISTIVAGRTDAGVHATNQIIHFDTSAQRSMYGWTMGVNGALPNDISIKWAHEVDETFHARFTAKERAYRFVIHNNWVRSAALEGLVTWEQYELDVDLMQEAANLLLGTHDFSSFRASECQAHSPVKTLRELTLKRYGEFIVIQTRADGYLHHMVRNLVGVLLPIGRGRKPISYATQVLEAKNRNKGGVTAKGDGLYFVRAQYERDDLPCEKAGPVFIQPLIDSDGAVFSPI</sequence>
<dbReference type="PANTHER" id="PTHR11142:SF0">
    <property type="entry name" value="TRNA PSEUDOURIDINE SYNTHASE-LIKE 1"/>
    <property type="match status" value="1"/>
</dbReference>
<keyword evidence="3 4" id="KW-0413">Isomerase</keyword>
<evidence type="ECO:0000256" key="2">
    <source>
        <dbReference type="ARBA" id="ARBA00022694"/>
    </source>
</evidence>
<dbReference type="EMBL" id="JBHRYN010000012">
    <property type="protein sequence ID" value="MFC3702307.1"/>
    <property type="molecule type" value="Genomic_DNA"/>
</dbReference>
<feature type="domain" description="Pseudouridine synthase I TruA alpha/beta" evidence="6">
    <location>
        <begin position="156"/>
        <end position="258"/>
    </location>
</feature>
<dbReference type="SUPFAM" id="SSF55120">
    <property type="entry name" value="Pseudouridine synthase"/>
    <property type="match status" value="1"/>
</dbReference>
<dbReference type="InterPro" id="IPR020095">
    <property type="entry name" value="PsdUridine_synth_TruA_C"/>
</dbReference>
<evidence type="ECO:0000256" key="5">
    <source>
        <dbReference type="RuleBase" id="RU003792"/>
    </source>
</evidence>
<dbReference type="Proteomes" id="UP001595710">
    <property type="component" value="Unassembled WGS sequence"/>
</dbReference>
<dbReference type="Gene3D" id="3.30.70.660">
    <property type="entry name" value="Pseudouridine synthase I, catalytic domain, C-terminal subdomain"/>
    <property type="match status" value="1"/>
</dbReference>
<evidence type="ECO:0000256" key="4">
    <source>
        <dbReference type="HAMAP-Rule" id="MF_00171"/>
    </source>
</evidence>
<dbReference type="InterPro" id="IPR001406">
    <property type="entry name" value="PsdUridine_synth_TruA"/>
</dbReference>
<dbReference type="NCBIfam" id="TIGR00071">
    <property type="entry name" value="hisT_truA"/>
    <property type="match status" value="1"/>
</dbReference>
<evidence type="ECO:0000259" key="6">
    <source>
        <dbReference type="Pfam" id="PF01416"/>
    </source>
</evidence>
<gene>
    <name evidence="4 7" type="primary">truA</name>
    <name evidence="7" type="ORF">ACFOND_11710</name>
</gene>
<dbReference type="InterPro" id="IPR020103">
    <property type="entry name" value="PsdUridine_synth_cat_dom_sf"/>
</dbReference>
<feature type="binding site" evidence="4">
    <location>
        <position position="123"/>
    </location>
    <ligand>
        <name>substrate</name>
    </ligand>
</feature>